<name>A0ACC0SMN5_POPTR</name>
<dbReference type="Proteomes" id="UP000006729">
    <property type="component" value="Chromosome 8"/>
</dbReference>
<keyword evidence="2" id="KW-1185">Reference proteome</keyword>
<gene>
    <name evidence="1" type="ORF">POPTR_008G191200v4</name>
</gene>
<comment type="caution">
    <text evidence="1">The sequence shown here is derived from an EMBL/GenBank/DDBJ whole genome shotgun (WGS) entry which is preliminary data.</text>
</comment>
<evidence type="ECO:0000313" key="2">
    <source>
        <dbReference type="Proteomes" id="UP000006729"/>
    </source>
</evidence>
<proteinExistence type="predicted"/>
<reference evidence="1 2" key="1">
    <citation type="journal article" date="2006" name="Science">
        <title>The genome of black cottonwood, Populus trichocarpa (Torr. &amp; Gray).</title>
        <authorList>
            <person name="Tuskan G.A."/>
            <person name="Difazio S."/>
            <person name="Jansson S."/>
            <person name="Bohlmann J."/>
            <person name="Grigoriev I."/>
            <person name="Hellsten U."/>
            <person name="Putnam N."/>
            <person name="Ralph S."/>
            <person name="Rombauts S."/>
            <person name="Salamov A."/>
            <person name="Schein J."/>
            <person name="Sterck L."/>
            <person name="Aerts A."/>
            <person name="Bhalerao R.R."/>
            <person name="Bhalerao R.P."/>
            <person name="Blaudez D."/>
            <person name="Boerjan W."/>
            <person name="Brun A."/>
            <person name="Brunner A."/>
            <person name="Busov V."/>
            <person name="Campbell M."/>
            <person name="Carlson J."/>
            <person name="Chalot M."/>
            <person name="Chapman J."/>
            <person name="Chen G.L."/>
            <person name="Cooper D."/>
            <person name="Coutinho P.M."/>
            <person name="Couturier J."/>
            <person name="Covert S."/>
            <person name="Cronk Q."/>
            <person name="Cunningham R."/>
            <person name="Davis J."/>
            <person name="Degroeve S."/>
            <person name="Dejardin A."/>
            <person name="Depamphilis C."/>
            <person name="Detter J."/>
            <person name="Dirks B."/>
            <person name="Dubchak I."/>
            <person name="Duplessis S."/>
            <person name="Ehlting J."/>
            <person name="Ellis B."/>
            <person name="Gendler K."/>
            <person name="Goodstein D."/>
            <person name="Gribskov M."/>
            <person name="Grimwood J."/>
            <person name="Groover A."/>
            <person name="Gunter L."/>
            <person name="Hamberger B."/>
            <person name="Heinze B."/>
            <person name="Helariutta Y."/>
            <person name="Henrissat B."/>
            <person name="Holligan D."/>
            <person name="Holt R."/>
            <person name="Huang W."/>
            <person name="Islam-Faridi N."/>
            <person name="Jones S."/>
            <person name="Jones-Rhoades M."/>
            <person name="Jorgensen R."/>
            <person name="Joshi C."/>
            <person name="Kangasjarvi J."/>
            <person name="Karlsson J."/>
            <person name="Kelleher C."/>
            <person name="Kirkpatrick R."/>
            <person name="Kirst M."/>
            <person name="Kohler A."/>
            <person name="Kalluri U."/>
            <person name="Larimer F."/>
            <person name="Leebens-Mack J."/>
            <person name="Leple J.C."/>
            <person name="Locascio P."/>
            <person name="Lou Y."/>
            <person name="Lucas S."/>
            <person name="Martin F."/>
            <person name="Montanini B."/>
            <person name="Napoli C."/>
            <person name="Nelson D.R."/>
            <person name="Nelson C."/>
            <person name="Nieminen K."/>
            <person name="Nilsson O."/>
            <person name="Pereda V."/>
            <person name="Peter G."/>
            <person name="Philippe R."/>
            <person name="Pilate G."/>
            <person name="Poliakov A."/>
            <person name="Razumovskaya J."/>
            <person name="Richardson P."/>
            <person name="Rinaldi C."/>
            <person name="Ritland K."/>
            <person name="Rouze P."/>
            <person name="Ryaboy D."/>
            <person name="Schmutz J."/>
            <person name="Schrader J."/>
            <person name="Segerman B."/>
            <person name="Shin H."/>
            <person name="Siddiqui A."/>
            <person name="Sterky F."/>
            <person name="Terry A."/>
            <person name="Tsai C.J."/>
            <person name="Uberbacher E."/>
            <person name="Unneberg P."/>
            <person name="Vahala J."/>
            <person name="Wall K."/>
            <person name="Wessler S."/>
            <person name="Yang G."/>
            <person name="Yin T."/>
            <person name="Douglas C."/>
            <person name="Marra M."/>
            <person name="Sandberg G."/>
            <person name="Van de Peer Y."/>
            <person name="Rokhsar D."/>
        </authorList>
    </citation>
    <scope>NUCLEOTIDE SEQUENCE [LARGE SCALE GENOMIC DNA]</scope>
    <source>
        <strain evidence="2">cv. Nisqually</strain>
    </source>
</reference>
<dbReference type="EMBL" id="CM009297">
    <property type="protein sequence ID" value="KAI9390525.1"/>
    <property type="molecule type" value="Genomic_DNA"/>
</dbReference>
<accession>A0ACC0SMN5</accession>
<organism evidence="1 2">
    <name type="scientific">Populus trichocarpa</name>
    <name type="common">Western balsam poplar</name>
    <name type="synonym">Populus balsamifera subsp. trichocarpa</name>
    <dbReference type="NCBI Taxonomy" id="3694"/>
    <lineage>
        <taxon>Eukaryota</taxon>
        <taxon>Viridiplantae</taxon>
        <taxon>Streptophyta</taxon>
        <taxon>Embryophyta</taxon>
        <taxon>Tracheophyta</taxon>
        <taxon>Spermatophyta</taxon>
        <taxon>Magnoliopsida</taxon>
        <taxon>eudicotyledons</taxon>
        <taxon>Gunneridae</taxon>
        <taxon>Pentapetalae</taxon>
        <taxon>rosids</taxon>
        <taxon>fabids</taxon>
        <taxon>Malpighiales</taxon>
        <taxon>Salicaceae</taxon>
        <taxon>Saliceae</taxon>
        <taxon>Populus</taxon>
    </lineage>
</organism>
<evidence type="ECO:0000313" key="1">
    <source>
        <dbReference type="EMBL" id="KAI9390525.1"/>
    </source>
</evidence>
<protein>
    <submittedName>
        <fullName evidence="1">Uncharacterized protein</fullName>
    </submittedName>
</protein>
<sequence>MGEKRLLMLDTFSIAMRAFAATKDRKKAVGIFELMKNHKYRVGVETINALLDSLGRAKLGKEAQALFRKLEGRFMPNLRTYTILLNGWIWNEMLDEGFKPDIVTNTIMLEGLLRSKKRSDAIKFFEVIKAKGPSLDVRSYIILIRDLCKQTKMKEAVEYFYEMIDYGFHPDAAVYTCLMTGYGNDKRMDKVYELLKEMKEKGCPLDGKTYNALNKLMTGQRMPGDVLMTSQRMSDDAVRIYKKMIQNGIEPSIHSYNMIMKSYFQIRNYEMEKKI</sequence>